<protein>
    <recommendedName>
        <fullName evidence="4">Transmembrane protein</fullName>
    </recommendedName>
</protein>
<keyword evidence="3" id="KW-1185">Reference proteome</keyword>
<sequence length="160" mass="16899">MTLPDTDLAPPPSTGWFGPLRSHGWKGVLALVVLFAVLGPPAGALPLMATQLIGAIKQPVMLHALGMMAGSAYLMGVIPAVNTALLVCLLCPRHHPAAYVRVWVCTLVSTFVWLGFLGGFPGMGMPRLDGVALMTLGVGMIVTLPAATWCCWVARKLKLL</sequence>
<feature type="transmembrane region" description="Helical" evidence="1">
    <location>
        <begin position="132"/>
        <end position="154"/>
    </location>
</feature>
<keyword evidence="1" id="KW-0812">Transmembrane</keyword>
<proteinExistence type="predicted"/>
<evidence type="ECO:0008006" key="4">
    <source>
        <dbReference type="Google" id="ProtNLM"/>
    </source>
</evidence>
<dbReference type="AlphaFoldDB" id="A0A917FD40"/>
<dbReference type="EMBL" id="BMCT01000005">
    <property type="protein sequence ID" value="GGF72022.1"/>
    <property type="molecule type" value="Genomic_DNA"/>
</dbReference>
<reference evidence="2" key="2">
    <citation type="submission" date="2020-09" db="EMBL/GenBank/DDBJ databases">
        <authorList>
            <person name="Sun Q."/>
            <person name="Sedlacek I."/>
        </authorList>
    </citation>
    <scope>NUCLEOTIDE SEQUENCE</scope>
    <source>
        <strain evidence="2">CCM 7897</strain>
    </source>
</reference>
<feature type="transmembrane region" description="Helical" evidence="1">
    <location>
        <begin position="98"/>
        <end position="120"/>
    </location>
</feature>
<evidence type="ECO:0000256" key="1">
    <source>
        <dbReference type="SAM" id="Phobius"/>
    </source>
</evidence>
<dbReference type="RefSeq" id="WP_188580865.1">
    <property type="nucleotide sequence ID" value="NZ_BMCT01000005.1"/>
</dbReference>
<keyword evidence="1" id="KW-0472">Membrane</keyword>
<accession>A0A917FD40</accession>
<evidence type="ECO:0000313" key="2">
    <source>
        <dbReference type="EMBL" id="GGF72022.1"/>
    </source>
</evidence>
<reference evidence="2" key="1">
    <citation type="journal article" date="2014" name="Int. J. Syst. Evol. Microbiol.">
        <title>Complete genome sequence of Corynebacterium casei LMG S-19264T (=DSM 44701T), isolated from a smear-ripened cheese.</title>
        <authorList>
            <consortium name="US DOE Joint Genome Institute (JGI-PGF)"/>
            <person name="Walter F."/>
            <person name="Albersmeier A."/>
            <person name="Kalinowski J."/>
            <person name="Ruckert C."/>
        </authorList>
    </citation>
    <scope>NUCLEOTIDE SEQUENCE</scope>
    <source>
        <strain evidence="2">CCM 7897</strain>
    </source>
</reference>
<comment type="caution">
    <text evidence="2">The sequence shown here is derived from an EMBL/GenBank/DDBJ whole genome shotgun (WGS) entry which is preliminary data.</text>
</comment>
<name>A0A917FD40_9HYPH</name>
<evidence type="ECO:0000313" key="3">
    <source>
        <dbReference type="Proteomes" id="UP000606044"/>
    </source>
</evidence>
<organism evidence="2 3">
    <name type="scientific">Azorhizobium oxalatiphilum</name>
    <dbReference type="NCBI Taxonomy" id="980631"/>
    <lineage>
        <taxon>Bacteria</taxon>
        <taxon>Pseudomonadati</taxon>
        <taxon>Pseudomonadota</taxon>
        <taxon>Alphaproteobacteria</taxon>
        <taxon>Hyphomicrobiales</taxon>
        <taxon>Xanthobacteraceae</taxon>
        <taxon>Azorhizobium</taxon>
    </lineage>
</organism>
<feature type="transmembrane region" description="Helical" evidence="1">
    <location>
        <begin position="69"/>
        <end position="91"/>
    </location>
</feature>
<dbReference type="Proteomes" id="UP000606044">
    <property type="component" value="Unassembled WGS sequence"/>
</dbReference>
<gene>
    <name evidence="2" type="ORF">GCM10007301_34750</name>
</gene>
<keyword evidence="1" id="KW-1133">Transmembrane helix</keyword>
<feature type="transmembrane region" description="Helical" evidence="1">
    <location>
        <begin position="28"/>
        <end position="49"/>
    </location>
</feature>